<evidence type="ECO:0000256" key="1">
    <source>
        <dbReference type="ARBA" id="ARBA00023125"/>
    </source>
</evidence>
<dbReference type="InterPro" id="IPR006600">
    <property type="entry name" value="HTH_CenpB_DNA-bd_dom"/>
</dbReference>
<dbReference type="InterPro" id="IPR050863">
    <property type="entry name" value="CenT-Element_Derived"/>
</dbReference>
<name>A0A225V6Q6_9STRA</name>
<reference evidence="4" key="1">
    <citation type="submission" date="2017-03" db="EMBL/GenBank/DDBJ databases">
        <title>Phytopthora megakarya and P. palmivora, two closely related causual agents of cacao black pod achieved similar genome size and gene model numbers by different mechanisms.</title>
        <authorList>
            <person name="Ali S."/>
            <person name="Shao J."/>
            <person name="Larry D.J."/>
            <person name="Kronmiller B."/>
            <person name="Shen D."/>
            <person name="Strem M.D."/>
            <person name="Melnick R.L."/>
            <person name="Guiltinan M.J."/>
            <person name="Tyler B.M."/>
            <person name="Meinhardt L.W."/>
            <person name="Bailey B.A."/>
        </authorList>
    </citation>
    <scope>NUCLEOTIDE SEQUENCE [LARGE SCALE GENOMIC DNA]</scope>
    <source>
        <strain evidence="4">zdho120</strain>
    </source>
</reference>
<dbReference type="Pfam" id="PF03221">
    <property type="entry name" value="HTH_Tnp_Tc5"/>
    <property type="match status" value="1"/>
</dbReference>
<dbReference type="GO" id="GO:0003677">
    <property type="term" value="F:DNA binding"/>
    <property type="evidence" value="ECO:0007669"/>
    <property type="project" value="UniProtKB-KW"/>
</dbReference>
<proteinExistence type="predicted"/>
<sequence>IRRWKSKKVDILEMASKVKTVRLKRCRQAGTAKKLIDDAEMDILEWITSLRSRGIPVSGKILQQEALEIASLYDVPRSDFAASPTWMGTFLSRYSLLTRAKTRQGQTTPTDSAQIAREFSATVRGCIVEEGIAKVYNADQTAVFFKYVPKRTIDSRGVNTIWVKCGGKSKERLTYMLLADSTGVKYDPCVVFKVKGAHWTPEVVAFAVEKNVVLQHIPPGYTHCRQPVDIAWNKPLKDRIRASWTTYLKAQCSKALVSSGDSSPKLTPPDRKRVLSYNG</sequence>
<dbReference type="InterPro" id="IPR009057">
    <property type="entry name" value="Homeodomain-like_sf"/>
</dbReference>
<keyword evidence="4" id="KW-1185">Reference proteome</keyword>
<evidence type="ECO:0000259" key="2">
    <source>
        <dbReference type="PROSITE" id="PS51253"/>
    </source>
</evidence>
<dbReference type="STRING" id="4795.A0A225V6Q6"/>
<organism evidence="3 4">
    <name type="scientific">Phytophthora megakarya</name>
    <dbReference type="NCBI Taxonomy" id="4795"/>
    <lineage>
        <taxon>Eukaryota</taxon>
        <taxon>Sar</taxon>
        <taxon>Stramenopiles</taxon>
        <taxon>Oomycota</taxon>
        <taxon>Peronosporomycetes</taxon>
        <taxon>Peronosporales</taxon>
        <taxon>Peronosporaceae</taxon>
        <taxon>Phytophthora</taxon>
    </lineage>
</organism>
<protein>
    <recommendedName>
        <fullName evidence="2">HTH CENPB-type domain-containing protein</fullName>
    </recommendedName>
</protein>
<dbReference type="PANTHER" id="PTHR19303:SF57">
    <property type="entry name" value="HTH CENPB-TYPE DOMAIN-CONTAINING PROTEIN"/>
    <property type="match status" value="1"/>
</dbReference>
<dbReference type="EMBL" id="NBNE01006788">
    <property type="protein sequence ID" value="OWZ01516.1"/>
    <property type="molecule type" value="Genomic_DNA"/>
</dbReference>
<dbReference type="PANTHER" id="PTHR19303">
    <property type="entry name" value="TRANSPOSON"/>
    <property type="match status" value="1"/>
</dbReference>
<evidence type="ECO:0000313" key="4">
    <source>
        <dbReference type="Proteomes" id="UP000198211"/>
    </source>
</evidence>
<dbReference type="Gene3D" id="1.10.10.60">
    <property type="entry name" value="Homeodomain-like"/>
    <property type="match status" value="1"/>
</dbReference>
<dbReference type="SUPFAM" id="SSF46689">
    <property type="entry name" value="Homeodomain-like"/>
    <property type="match status" value="1"/>
</dbReference>
<dbReference type="GO" id="GO:0005634">
    <property type="term" value="C:nucleus"/>
    <property type="evidence" value="ECO:0007669"/>
    <property type="project" value="TreeGrafter"/>
</dbReference>
<dbReference type="SMART" id="SM00674">
    <property type="entry name" value="CENPB"/>
    <property type="match status" value="1"/>
</dbReference>
<gene>
    <name evidence="3" type="ORF">PHMEG_00027074</name>
</gene>
<keyword evidence="1" id="KW-0238">DNA-binding</keyword>
<dbReference type="Proteomes" id="UP000198211">
    <property type="component" value="Unassembled WGS sequence"/>
</dbReference>
<dbReference type="AlphaFoldDB" id="A0A225V6Q6"/>
<accession>A0A225V6Q6</accession>
<evidence type="ECO:0000313" key="3">
    <source>
        <dbReference type="EMBL" id="OWZ01516.1"/>
    </source>
</evidence>
<feature type="non-terminal residue" evidence="3">
    <location>
        <position position="1"/>
    </location>
</feature>
<comment type="caution">
    <text evidence="3">The sequence shown here is derived from an EMBL/GenBank/DDBJ whole genome shotgun (WGS) entry which is preliminary data.</text>
</comment>
<dbReference type="PROSITE" id="PS51253">
    <property type="entry name" value="HTH_CENPB"/>
    <property type="match status" value="1"/>
</dbReference>
<dbReference type="OrthoDB" id="127462at2759"/>
<feature type="domain" description="HTH CENPB-type" evidence="2">
    <location>
        <begin position="27"/>
        <end position="100"/>
    </location>
</feature>